<proteinExistence type="predicted"/>
<dbReference type="Proteomes" id="UP000276834">
    <property type="component" value="Unassembled WGS sequence"/>
</dbReference>
<protein>
    <submittedName>
        <fullName evidence="2">Uncharacterized protein</fullName>
    </submittedName>
</protein>
<feature type="transmembrane region" description="Helical" evidence="1">
    <location>
        <begin position="20"/>
        <end position="39"/>
    </location>
</feature>
<keyword evidence="1" id="KW-0812">Transmembrane</keyword>
<keyword evidence="1" id="KW-0472">Membrane</keyword>
<evidence type="ECO:0000313" key="2">
    <source>
        <dbReference type="EMBL" id="RLW13386.1"/>
    </source>
</evidence>
<name>A0A3L8T290_CHLGU</name>
<accession>A0A3L8T290</accession>
<dbReference type="AlphaFoldDB" id="A0A3L8T290"/>
<evidence type="ECO:0000256" key="1">
    <source>
        <dbReference type="SAM" id="Phobius"/>
    </source>
</evidence>
<dbReference type="EMBL" id="QUSF01000001">
    <property type="protein sequence ID" value="RLW13386.1"/>
    <property type="molecule type" value="Genomic_DNA"/>
</dbReference>
<reference evidence="2 3" key="1">
    <citation type="journal article" date="2018" name="Proc. R. Soc. B">
        <title>A non-coding region near Follistatin controls head colour polymorphism in the Gouldian finch.</title>
        <authorList>
            <person name="Toomey M.B."/>
            <person name="Marques C.I."/>
            <person name="Andrade P."/>
            <person name="Araujo P.M."/>
            <person name="Sabatino S."/>
            <person name="Gazda M.A."/>
            <person name="Afonso S."/>
            <person name="Lopes R.J."/>
            <person name="Corbo J.C."/>
            <person name="Carneiro M."/>
        </authorList>
    </citation>
    <scope>NUCLEOTIDE SEQUENCE [LARGE SCALE GENOMIC DNA]</scope>
    <source>
        <strain evidence="2">Red01</strain>
        <tissue evidence="2">Muscle</tissue>
    </source>
</reference>
<keyword evidence="1" id="KW-1133">Transmembrane helix</keyword>
<keyword evidence="3" id="KW-1185">Reference proteome</keyword>
<organism evidence="2 3">
    <name type="scientific">Chloebia gouldiae</name>
    <name type="common">Gouldian finch</name>
    <name type="synonym">Erythrura gouldiae</name>
    <dbReference type="NCBI Taxonomy" id="44316"/>
    <lineage>
        <taxon>Eukaryota</taxon>
        <taxon>Metazoa</taxon>
        <taxon>Chordata</taxon>
        <taxon>Craniata</taxon>
        <taxon>Vertebrata</taxon>
        <taxon>Euteleostomi</taxon>
        <taxon>Archelosauria</taxon>
        <taxon>Archosauria</taxon>
        <taxon>Dinosauria</taxon>
        <taxon>Saurischia</taxon>
        <taxon>Theropoda</taxon>
        <taxon>Coelurosauria</taxon>
        <taxon>Aves</taxon>
        <taxon>Neognathae</taxon>
        <taxon>Neoaves</taxon>
        <taxon>Telluraves</taxon>
        <taxon>Australaves</taxon>
        <taxon>Passeriformes</taxon>
        <taxon>Passeroidea</taxon>
        <taxon>Passeridae</taxon>
        <taxon>Chloebia</taxon>
    </lineage>
</organism>
<evidence type="ECO:0000313" key="3">
    <source>
        <dbReference type="Proteomes" id="UP000276834"/>
    </source>
</evidence>
<sequence length="52" mass="6234">MQIFCNLVLKLHINTGTLRFVIQWDQLLFWFGFPNLALYKRQRGIRMGPPQL</sequence>
<comment type="caution">
    <text evidence="2">The sequence shown here is derived from an EMBL/GenBank/DDBJ whole genome shotgun (WGS) entry which is preliminary data.</text>
</comment>
<gene>
    <name evidence="2" type="ORF">DV515_00000532</name>
</gene>